<dbReference type="PANTHER" id="PTHR12117">
    <property type="entry name" value="HISTONE ACETYLTRANSFERASE COMPLEX"/>
    <property type="match status" value="1"/>
</dbReference>
<dbReference type="PANTHER" id="PTHR12117:SF0">
    <property type="entry name" value="PROLYL 3-HYDROXYLASE OGFOD1"/>
    <property type="match status" value="1"/>
</dbReference>
<feature type="domain" description="Prolyl 4-hydroxylase alpha subunit Fe(2+) 2OG dioxygenase" evidence="1">
    <location>
        <begin position="121"/>
        <end position="216"/>
    </location>
</feature>
<dbReference type="InterPro" id="IPR051842">
    <property type="entry name" value="uS12_prolyl_hydroxylase"/>
</dbReference>
<sequence>MVKTNLRNYYADQIVNKLQDAKSALKQEFGINNRISTCYLDDLLNESDVFKIYNAFPNQEDLLQLKDLREHKYVGIQLDKYNPILEEIIYAFQDARVVELISEITGLQELMPDEYLYAGGVSLMEDGCFLNPHLDNSHDKDISNYRVLNLLYYVSPDWKESYGGNLEVWDKGLKHPCRTIHSKFNRLVIMVTNKNSWHSVSPINHHGRRCCVSNYYFSPQPADTGKYYHVTSFRGRPEQNLRDMVLRGDAYLRNVVRKIFKNRLKKPHFYHKDAKKS</sequence>
<dbReference type="InterPro" id="IPR044862">
    <property type="entry name" value="Pro_4_hyd_alph_FE2OG_OXY"/>
</dbReference>
<proteinExistence type="predicted"/>
<evidence type="ECO:0000313" key="3">
    <source>
        <dbReference type="Proteomes" id="UP001302120"/>
    </source>
</evidence>
<dbReference type="Proteomes" id="UP001302120">
    <property type="component" value="Unassembled WGS sequence"/>
</dbReference>
<comment type="caution">
    <text evidence="2">The sequence shown here is derived from an EMBL/GenBank/DDBJ whole genome shotgun (WGS) entry which is preliminary data.</text>
</comment>
<evidence type="ECO:0000313" key="2">
    <source>
        <dbReference type="EMBL" id="MEA5582922.1"/>
    </source>
</evidence>
<organism evidence="2 3">
    <name type="scientific">Nodularia harveyana UHCC-0300</name>
    <dbReference type="NCBI Taxonomy" id="2974287"/>
    <lineage>
        <taxon>Bacteria</taxon>
        <taxon>Bacillati</taxon>
        <taxon>Cyanobacteriota</taxon>
        <taxon>Cyanophyceae</taxon>
        <taxon>Nostocales</taxon>
        <taxon>Nodulariaceae</taxon>
        <taxon>Nodularia</taxon>
    </lineage>
</organism>
<evidence type="ECO:0000259" key="1">
    <source>
        <dbReference type="Pfam" id="PF13640"/>
    </source>
</evidence>
<dbReference type="Pfam" id="PF13640">
    <property type="entry name" value="2OG-FeII_Oxy_3"/>
    <property type="match status" value="1"/>
</dbReference>
<dbReference type="EMBL" id="JAYGHG010000031">
    <property type="protein sequence ID" value="MEA5582922.1"/>
    <property type="molecule type" value="Genomic_DNA"/>
</dbReference>
<dbReference type="RefSeq" id="WP_323197233.1">
    <property type="nucleotide sequence ID" value="NZ_JAYGHG010000031.1"/>
</dbReference>
<dbReference type="Gene3D" id="2.60.120.620">
    <property type="entry name" value="q2cbj1_9rhob like domain"/>
    <property type="match status" value="1"/>
</dbReference>
<protein>
    <submittedName>
        <fullName evidence="2">2OG-Fe(II) oxygenase</fullName>
    </submittedName>
</protein>
<reference evidence="2 3" key="1">
    <citation type="submission" date="2023-12" db="EMBL/GenBank/DDBJ databases">
        <title>Baltic Sea Cyanobacteria.</title>
        <authorList>
            <person name="Delbaje E."/>
            <person name="Fewer D.P."/>
            <person name="Shishido T.K."/>
        </authorList>
    </citation>
    <scope>NUCLEOTIDE SEQUENCE [LARGE SCALE GENOMIC DNA]</scope>
    <source>
        <strain evidence="2 3">UHCC-0300</strain>
    </source>
</reference>
<keyword evidence="3" id="KW-1185">Reference proteome</keyword>
<name>A0ABU5UH87_9CYAN</name>
<accession>A0ABU5UH87</accession>
<gene>
    <name evidence="2" type="ORF">VB620_16420</name>
</gene>